<proteinExistence type="predicted"/>
<evidence type="ECO:0000256" key="1">
    <source>
        <dbReference type="SAM" id="MobiDB-lite"/>
    </source>
</evidence>
<dbReference type="EMBL" id="BGZK01000238">
    <property type="protein sequence ID" value="GBP30856.1"/>
    <property type="molecule type" value="Genomic_DNA"/>
</dbReference>
<sequence>MAMDTRNPRDSTEHCRPSVRKGQMEGVVGCWQDDGVTEQKSTAKPVSLPLLWSTWLQHKSMPVKSVRYHTLTEYRHEVVASAVAFRPLSENFILSARHQFDPSSIIYLFPPKKSASTSDFYGATLFYYGGIALTFRHHHQTLKSTHGESTSQDGSNKLKDD</sequence>
<keyword evidence="3" id="KW-1185">Reference proteome</keyword>
<evidence type="ECO:0000313" key="2">
    <source>
        <dbReference type="EMBL" id="GBP30856.1"/>
    </source>
</evidence>
<dbReference type="AlphaFoldDB" id="A0A4C1UXW6"/>
<comment type="caution">
    <text evidence="2">The sequence shown here is derived from an EMBL/GenBank/DDBJ whole genome shotgun (WGS) entry which is preliminary data.</text>
</comment>
<organism evidence="2 3">
    <name type="scientific">Eumeta variegata</name>
    <name type="common">Bagworm moth</name>
    <name type="synonym">Eumeta japonica</name>
    <dbReference type="NCBI Taxonomy" id="151549"/>
    <lineage>
        <taxon>Eukaryota</taxon>
        <taxon>Metazoa</taxon>
        <taxon>Ecdysozoa</taxon>
        <taxon>Arthropoda</taxon>
        <taxon>Hexapoda</taxon>
        <taxon>Insecta</taxon>
        <taxon>Pterygota</taxon>
        <taxon>Neoptera</taxon>
        <taxon>Endopterygota</taxon>
        <taxon>Lepidoptera</taxon>
        <taxon>Glossata</taxon>
        <taxon>Ditrysia</taxon>
        <taxon>Tineoidea</taxon>
        <taxon>Psychidae</taxon>
        <taxon>Oiketicinae</taxon>
        <taxon>Eumeta</taxon>
    </lineage>
</organism>
<evidence type="ECO:0000313" key="3">
    <source>
        <dbReference type="Proteomes" id="UP000299102"/>
    </source>
</evidence>
<accession>A0A4C1UXW6</accession>
<feature type="compositionally biased region" description="Basic and acidic residues" evidence="1">
    <location>
        <begin position="1"/>
        <end position="16"/>
    </location>
</feature>
<reference evidence="2 3" key="1">
    <citation type="journal article" date="2019" name="Commun. Biol.">
        <title>The bagworm genome reveals a unique fibroin gene that provides high tensile strength.</title>
        <authorList>
            <person name="Kono N."/>
            <person name="Nakamura H."/>
            <person name="Ohtoshi R."/>
            <person name="Tomita M."/>
            <person name="Numata K."/>
            <person name="Arakawa K."/>
        </authorList>
    </citation>
    <scope>NUCLEOTIDE SEQUENCE [LARGE SCALE GENOMIC DNA]</scope>
</reference>
<dbReference type="Proteomes" id="UP000299102">
    <property type="component" value="Unassembled WGS sequence"/>
</dbReference>
<name>A0A4C1UXW6_EUMVA</name>
<protein>
    <submittedName>
        <fullName evidence="2">Uncharacterized protein</fullName>
    </submittedName>
</protein>
<gene>
    <name evidence="2" type="ORF">EVAR_91597_1</name>
</gene>
<feature type="region of interest" description="Disordered" evidence="1">
    <location>
        <begin position="1"/>
        <end position="20"/>
    </location>
</feature>